<reference evidence="1" key="1">
    <citation type="submission" date="2014-11" db="EMBL/GenBank/DDBJ databases">
        <authorList>
            <person name="Amaro Gonzalez C."/>
        </authorList>
    </citation>
    <scope>NUCLEOTIDE SEQUENCE</scope>
</reference>
<evidence type="ECO:0000313" key="1">
    <source>
        <dbReference type="EMBL" id="JAI04102.1"/>
    </source>
</evidence>
<organism evidence="1">
    <name type="scientific">Anguilla anguilla</name>
    <name type="common">European freshwater eel</name>
    <name type="synonym">Muraena anguilla</name>
    <dbReference type="NCBI Taxonomy" id="7936"/>
    <lineage>
        <taxon>Eukaryota</taxon>
        <taxon>Metazoa</taxon>
        <taxon>Chordata</taxon>
        <taxon>Craniata</taxon>
        <taxon>Vertebrata</taxon>
        <taxon>Euteleostomi</taxon>
        <taxon>Actinopterygii</taxon>
        <taxon>Neopterygii</taxon>
        <taxon>Teleostei</taxon>
        <taxon>Anguilliformes</taxon>
        <taxon>Anguillidae</taxon>
        <taxon>Anguilla</taxon>
    </lineage>
</organism>
<accession>A0A0E9XNU3</accession>
<dbReference type="AlphaFoldDB" id="A0A0E9XNU3"/>
<dbReference type="EMBL" id="GBXM01004476">
    <property type="protein sequence ID" value="JAI04102.1"/>
    <property type="molecule type" value="Transcribed_RNA"/>
</dbReference>
<reference evidence="1" key="2">
    <citation type="journal article" date="2015" name="Fish Shellfish Immunol.">
        <title>Early steps in the European eel (Anguilla anguilla)-Vibrio vulnificus interaction in the gills: Role of the RtxA13 toxin.</title>
        <authorList>
            <person name="Callol A."/>
            <person name="Pajuelo D."/>
            <person name="Ebbesson L."/>
            <person name="Teles M."/>
            <person name="MacKenzie S."/>
            <person name="Amaro C."/>
        </authorList>
    </citation>
    <scope>NUCLEOTIDE SEQUENCE</scope>
</reference>
<proteinExistence type="predicted"/>
<name>A0A0E9XNU3_ANGAN</name>
<sequence length="95" mass="10611">MFRRVRNVLHLPNYPLTVHTVPALSLSDLGNPVSLLLPHSFASGTTGAVNQWFPLGTPQTTNLLPTESDHLCPLHSSRCLRSYKYSKTSLHIARY</sequence>
<protein>
    <submittedName>
        <fullName evidence="1">Uncharacterized protein</fullName>
    </submittedName>
</protein>